<dbReference type="Gene3D" id="3.40.630.30">
    <property type="match status" value="1"/>
</dbReference>
<dbReference type="InterPro" id="IPR016181">
    <property type="entry name" value="Acyl_CoA_acyltransferase"/>
</dbReference>
<organism evidence="4 5">
    <name type="scientific">Lactobacillus psittaci DSM 15354</name>
    <dbReference type="NCBI Taxonomy" id="1122152"/>
    <lineage>
        <taxon>Bacteria</taxon>
        <taxon>Bacillati</taxon>
        <taxon>Bacillota</taxon>
        <taxon>Bacilli</taxon>
        <taxon>Lactobacillales</taxon>
        <taxon>Lactobacillaceae</taxon>
        <taxon>Lactobacillus</taxon>
    </lineage>
</organism>
<dbReference type="InterPro" id="IPR000182">
    <property type="entry name" value="GNAT_dom"/>
</dbReference>
<dbReference type="OrthoDB" id="9796171at2"/>
<keyword evidence="1 4" id="KW-0808">Transferase</keyword>
<dbReference type="AlphaFoldDB" id="A0A0R1SAF5"/>
<accession>A0A0R1SAF5</accession>
<protein>
    <submittedName>
        <fullName evidence="4">Acetyltransferase</fullName>
    </submittedName>
</protein>
<dbReference type="RefSeq" id="WP_027825559.1">
    <property type="nucleotide sequence ID" value="NZ_AZFB01000002.1"/>
</dbReference>
<proteinExistence type="predicted"/>
<dbReference type="STRING" id="1122152.GCA_000425905_00260"/>
<dbReference type="CDD" id="cd04301">
    <property type="entry name" value="NAT_SF"/>
    <property type="match status" value="1"/>
</dbReference>
<feature type="domain" description="N-acetyltransferase" evidence="3">
    <location>
        <begin position="4"/>
        <end position="144"/>
    </location>
</feature>
<dbReference type="InterPro" id="IPR050832">
    <property type="entry name" value="Bact_Acetyltransf"/>
</dbReference>
<dbReference type="PANTHER" id="PTHR43877">
    <property type="entry name" value="AMINOALKYLPHOSPHONATE N-ACETYLTRANSFERASE-RELATED-RELATED"/>
    <property type="match status" value="1"/>
</dbReference>
<dbReference type="Pfam" id="PF13673">
    <property type="entry name" value="Acetyltransf_10"/>
    <property type="match status" value="1"/>
</dbReference>
<keyword evidence="5" id="KW-1185">Reference proteome</keyword>
<name>A0A0R1SAF5_9LACO</name>
<evidence type="ECO:0000256" key="1">
    <source>
        <dbReference type="ARBA" id="ARBA00022679"/>
    </source>
</evidence>
<sequence length="144" mass="16618">MFIKISKDLNSKLYQDCLNLRKEVFIKEQGVPPELEVESQTDEQALYFGGYLDNQLVSCARVKLEDDKTWHIQRVATKKNFRGRGLAKELFNKIDAEAKKRCITTLTLDAQDQAQGFYLKLGYKVVGQGFMDAGIPHHRMYKEI</sequence>
<evidence type="ECO:0000259" key="3">
    <source>
        <dbReference type="PROSITE" id="PS51186"/>
    </source>
</evidence>
<evidence type="ECO:0000256" key="2">
    <source>
        <dbReference type="ARBA" id="ARBA00023315"/>
    </source>
</evidence>
<dbReference type="PATRIC" id="fig|1122152.4.peg.502"/>
<dbReference type="GO" id="GO:0016747">
    <property type="term" value="F:acyltransferase activity, transferring groups other than amino-acyl groups"/>
    <property type="evidence" value="ECO:0007669"/>
    <property type="project" value="InterPro"/>
</dbReference>
<reference evidence="4 5" key="1">
    <citation type="journal article" date="2015" name="Genome Announc.">
        <title>Expanding the biotechnology potential of lactobacilli through comparative genomics of 213 strains and associated genera.</title>
        <authorList>
            <person name="Sun Z."/>
            <person name="Harris H.M."/>
            <person name="McCann A."/>
            <person name="Guo C."/>
            <person name="Argimon S."/>
            <person name="Zhang W."/>
            <person name="Yang X."/>
            <person name="Jeffery I.B."/>
            <person name="Cooney J.C."/>
            <person name="Kagawa T.F."/>
            <person name="Liu W."/>
            <person name="Song Y."/>
            <person name="Salvetti E."/>
            <person name="Wrobel A."/>
            <person name="Rasinkangas P."/>
            <person name="Parkhill J."/>
            <person name="Rea M.C."/>
            <person name="O'Sullivan O."/>
            <person name="Ritari J."/>
            <person name="Douillard F.P."/>
            <person name="Paul Ross R."/>
            <person name="Yang R."/>
            <person name="Briner A.E."/>
            <person name="Felis G.E."/>
            <person name="de Vos W.M."/>
            <person name="Barrangou R."/>
            <person name="Klaenhammer T.R."/>
            <person name="Caufield P.W."/>
            <person name="Cui Y."/>
            <person name="Zhang H."/>
            <person name="O'Toole P.W."/>
        </authorList>
    </citation>
    <scope>NUCLEOTIDE SEQUENCE [LARGE SCALE GENOMIC DNA]</scope>
    <source>
        <strain evidence="4 5">DSM 15354</strain>
    </source>
</reference>
<dbReference type="SUPFAM" id="SSF55729">
    <property type="entry name" value="Acyl-CoA N-acyltransferases (Nat)"/>
    <property type="match status" value="1"/>
</dbReference>
<dbReference type="eggNOG" id="COG2153">
    <property type="taxonomic scope" value="Bacteria"/>
</dbReference>
<dbReference type="PROSITE" id="PS51186">
    <property type="entry name" value="GNAT"/>
    <property type="match status" value="1"/>
</dbReference>
<comment type="caution">
    <text evidence="4">The sequence shown here is derived from an EMBL/GenBank/DDBJ whole genome shotgun (WGS) entry which is preliminary data.</text>
</comment>
<evidence type="ECO:0000313" key="5">
    <source>
        <dbReference type="Proteomes" id="UP000051931"/>
    </source>
</evidence>
<dbReference type="Proteomes" id="UP000051931">
    <property type="component" value="Unassembled WGS sequence"/>
</dbReference>
<keyword evidence="2" id="KW-0012">Acyltransferase</keyword>
<evidence type="ECO:0000313" key="4">
    <source>
        <dbReference type="EMBL" id="KRL63586.1"/>
    </source>
</evidence>
<gene>
    <name evidence="4" type="ORF">FC23_GL000494</name>
</gene>
<dbReference type="EMBL" id="AZFB01000002">
    <property type="protein sequence ID" value="KRL63586.1"/>
    <property type="molecule type" value="Genomic_DNA"/>
</dbReference>